<dbReference type="GO" id="GO:0051536">
    <property type="term" value="F:iron-sulfur cluster binding"/>
    <property type="evidence" value="ECO:0007669"/>
    <property type="project" value="UniProtKB-KW"/>
</dbReference>
<comment type="cofactor">
    <cofactor evidence="3">
        <name>[4Fe-4S] cluster</name>
        <dbReference type="ChEBI" id="CHEBI:49883"/>
    </cofactor>
</comment>
<dbReference type="AlphaFoldDB" id="A0A0B0ES04"/>
<dbReference type="GO" id="GO:0030976">
    <property type="term" value="F:thiamine pyrophosphate binding"/>
    <property type="evidence" value="ECO:0007669"/>
    <property type="project" value="InterPro"/>
</dbReference>
<evidence type="ECO:0000259" key="10">
    <source>
        <dbReference type="Pfam" id="PF02775"/>
    </source>
</evidence>
<keyword evidence="7" id="KW-0408">Iron</keyword>
<evidence type="ECO:0000256" key="5">
    <source>
        <dbReference type="ARBA" id="ARBA00022842"/>
    </source>
</evidence>
<dbReference type="InterPro" id="IPR011766">
    <property type="entry name" value="TPP_enzyme_TPP-bd"/>
</dbReference>
<evidence type="ECO:0000256" key="6">
    <source>
        <dbReference type="ARBA" id="ARBA00023002"/>
    </source>
</evidence>
<dbReference type="EMBL" id="JRYO01000029">
    <property type="protein sequence ID" value="KHE93913.1"/>
    <property type="molecule type" value="Genomic_DNA"/>
</dbReference>
<protein>
    <submittedName>
        <fullName evidence="12">Pyruvate synthase beta chain</fullName>
        <ecNumber evidence="12">1.2.7.1</ecNumber>
    </submittedName>
</protein>
<accession>A0A0B0ES04</accession>
<comment type="cofactor">
    <cofactor evidence="1">
        <name>Mg(2+)</name>
        <dbReference type="ChEBI" id="CHEBI:18420"/>
    </cofactor>
</comment>
<proteinExistence type="predicted"/>
<dbReference type="InterPro" id="IPR032686">
    <property type="entry name" value="PFO_beta_C"/>
</dbReference>
<feature type="domain" description="Pyruvate ferredoxin oxidoreductase beta subunit C-terminal" evidence="11">
    <location>
        <begin position="199"/>
        <end position="258"/>
    </location>
</feature>
<comment type="cofactor">
    <cofactor evidence="2">
        <name>thiamine diphosphate</name>
        <dbReference type="ChEBI" id="CHEBI:58937"/>
    </cofactor>
</comment>
<evidence type="ECO:0000256" key="9">
    <source>
        <dbReference type="ARBA" id="ARBA00023052"/>
    </source>
</evidence>
<dbReference type="Pfam" id="PF02775">
    <property type="entry name" value="TPP_enzyme_C"/>
    <property type="match status" value="1"/>
</dbReference>
<evidence type="ECO:0000256" key="2">
    <source>
        <dbReference type="ARBA" id="ARBA00001964"/>
    </source>
</evidence>
<keyword evidence="6 12" id="KW-0560">Oxidoreductase</keyword>
<gene>
    <name evidence="12" type="ORF">SCABRO_00330</name>
</gene>
<dbReference type="InterPro" id="IPR051457">
    <property type="entry name" value="2-oxoacid:Fd_oxidoreductase"/>
</dbReference>
<dbReference type="GO" id="GO:0046872">
    <property type="term" value="F:metal ion binding"/>
    <property type="evidence" value="ECO:0007669"/>
    <property type="project" value="UniProtKB-KW"/>
</dbReference>
<dbReference type="SUPFAM" id="SSF52518">
    <property type="entry name" value="Thiamin diphosphate-binding fold (THDP-binding)"/>
    <property type="match status" value="1"/>
</dbReference>
<dbReference type="PANTHER" id="PTHR48084">
    <property type="entry name" value="2-OXOGLUTARATE OXIDOREDUCTASE SUBUNIT KORB-RELATED"/>
    <property type="match status" value="1"/>
</dbReference>
<keyword evidence="5" id="KW-0460">Magnesium</keyword>
<feature type="domain" description="Thiamine pyrophosphate enzyme TPP-binding" evidence="10">
    <location>
        <begin position="52"/>
        <end position="195"/>
    </location>
</feature>
<dbReference type="CDD" id="cd03375">
    <property type="entry name" value="TPP_OGFOR"/>
    <property type="match status" value="1"/>
</dbReference>
<dbReference type="EC" id="1.2.7.1" evidence="12"/>
<dbReference type="Pfam" id="PF12367">
    <property type="entry name" value="PFO_beta_C"/>
    <property type="match status" value="1"/>
</dbReference>
<dbReference type="NCBIfam" id="TIGR02177">
    <property type="entry name" value="PorB_KorB"/>
    <property type="match status" value="1"/>
</dbReference>
<dbReference type="InterPro" id="IPR029061">
    <property type="entry name" value="THDP-binding"/>
</dbReference>
<keyword evidence="8" id="KW-0411">Iron-sulfur</keyword>
<organism evidence="12 13">
    <name type="scientific">Candidatus Scalindua brodae</name>
    <dbReference type="NCBI Taxonomy" id="237368"/>
    <lineage>
        <taxon>Bacteria</taxon>
        <taxon>Pseudomonadati</taxon>
        <taxon>Planctomycetota</taxon>
        <taxon>Candidatus Brocadiia</taxon>
        <taxon>Candidatus Brocadiales</taxon>
        <taxon>Candidatus Scalinduaceae</taxon>
        <taxon>Candidatus Scalindua</taxon>
    </lineage>
</organism>
<comment type="caution">
    <text evidence="12">The sequence shown here is derived from an EMBL/GenBank/DDBJ whole genome shotgun (WGS) entry which is preliminary data.</text>
</comment>
<evidence type="ECO:0000256" key="4">
    <source>
        <dbReference type="ARBA" id="ARBA00022723"/>
    </source>
</evidence>
<name>A0A0B0ES04_9BACT</name>
<evidence type="ECO:0000313" key="12">
    <source>
        <dbReference type="EMBL" id="KHE93913.1"/>
    </source>
</evidence>
<evidence type="ECO:0000259" key="11">
    <source>
        <dbReference type="Pfam" id="PF12367"/>
    </source>
</evidence>
<evidence type="ECO:0000256" key="3">
    <source>
        <dbReference type="ARBA" id="ARBA00001966"/>
    </source>
</evidence>
<keyword evidence="4" id="KW-0479">Metal-binding</keyword>
<dbReference type="Gene3D" id="3.40.50.970">
    <property type="match status" value="1"/>
</dbReference>
<evidence type="ECO:0000313" key="13">
    <source>
        <dbReference type="Proteomes" id="UP000030652"/>
    </source>
</evidence>
<evidence type="ECO:0000256" key="1">
    <source>
        <dbReference type="ARBA" id="ARBA00001946"/>
    </source>
</evidence>
<keyword evidence="12" id="KW-0670">Pyruvate</keyword>
<dbReference type="PATRIC" id="fig|237368.3.peg.362"/>
<dbReference type="eggNOG" id="COG1013">
    <property type="taxonomic scope" value="Bacteria"/>
</dbReference>
<sequence>MTKVNDFHYSGERAWCPGCGDYGILSSVENALANLKKKPHEVLMVSGIGQAAKLPHYIKANGFDGLHGRALPAAFGAKVANHKLMVLVTSGDGDIYGEGGNHFIHAIRRNIDITLIVHNNQIYGLTKGQASPTSDLGMVTKTQPDGVFTIPFNPLEMAITLDAAFVARSFSKDIAFTTKLIEEGIRTPGFSLIDVLQPCVSFNHVNTYKWYGDRVYQLDNSYDPADKSKAYQKSSEWGDKIPIGVIYKNSRKTYLDNVIKPRDLPLIKRETSIKGIESLINELY</sequence>
<keyword evidence="9" id="KW-0786">Thiamine pyrophosphate</keyword>
<dbReference type="PANTHER" id="PTHR48084:SF4">
    <property type="entry name" value="2-OXOGLUTARATE OXIDOREDUCTASE SUBUNIT KORB"/>
    <property type="match status" value="1"/>
</dbReference>
<dbReference type="InterPro" id="IPR011896">
    <property type="entry name" value="OFOB"/>
</dbReference>
<dbReference type="GO" id="GO:0019164">
    <property type="term" value="F:pyruvate synthase activity"/>
    <property type="evidence" value="ECO:0007669"/>
    <property type="project" value="UniProtKB-EC"/>
</dbReference>
<evidence type="ECO:0000256" key="7">
    <source>
        <dbReference type="ARBA" id="ARBA00023004"/>
    </source>
</evidence>
<evidence type="ECO:0000256" key="8">
    <source>
        <dbReference type="ARBA" id="ARBA00023014"/>
    </source>
</evidence>
<reference evidence="12 13" key="1">
    <citation type="submission" date="2014-10" db="EMBL/GenBank/DDBJ databases">
        <title>Draft genome of anammox bacterium scalindua brodae, obtained using differential coverage binning of sequence data from two enrichment reactors.</title>
        <authorList>
            <person name="Speth D.R."/>
            <person name="Russ L."/>
            <person name="Kartal B."/>
            <person name="Op den Camp H.J."/>
            <person name="Dutilh B.E."/>
            <person name="Jetten M.S."/>
        </authorList>
    </citation>
    <scope>NUCLEOTIDE SEQUENCE [LARGE SCALE GENOMIC DNA]</scope>
    <source>
        <strain evidence="12">RU1</strain>
    </source>
</reference>
<dbReference type="Proteomes" id="UP000030652">
    <property type="component" value="Unassembled WGS sequence"/>
</dbReference>